<dbReference type="SMART" id="SM00028">
    <property type="entry name" value="TPR"/>
    <property type="match status" value="2"/>
</dbReference>
<dbReference type="InterPro" id="IPR019734">
    <property type="entry name" value="TPR_rpt"/>
</dbReference>
<evidence type="ECO:0000313" key="1">
    <source>
        <dbReference type="EMBL" id="KAK3314409.1"/>
    </source>
</evidence>
<dbReference type="Gene3D" id="1.25.40.10">
    <property type="entry name" value="Tetratricopeptide repeat domain"/>
    <property type="match status" value="1"/>
</dbReference>
<proteinExistence type="predicted"/>
<sequence>MTDQTHQDEATITAVWKSLMDQGRAHLGQRQVELSLQSFTSALHLCDAHPHLANHKYRVLGDLGWVNRSSGRYVKALENLQEALALADAMPGPPTKARVHIAGEVGTVYRQMDRLEEAKEAFADQYATAMRLGIEAAMCRAVGNMGIVNYQQASRLRETDEHGAKQLVKLAIRQLEEGLHVAMAMRATRYREAMTWESILHGRLSLCYTALASMDGDEDMLDKAAEVSSKAVDCAMHLSGSILPISEFFYGRVLLLQGRPELALQQFNPKPTTPSLDLGVTTPAMAMCKEPSREHRGYLREMIDAGADLTILDPDGYTALDHAVFSGDTEAEAMVVEGLQNQHLFDESMRTEARLRKGYREILQEKLRPVLYQRDEDCMKKLRRVYAETLAGDAEASHLFDRLKFMRFVDFKDFGKLPRSSDGLVCSFDLRSDDLDFLIFFSYRWINQDKTLNTPDDTSRTQYRRMLDAAEQFLVQNPLIDAEKLCVWMDFACVDQDNPGTGVSALPIIITQCDAVISLVDDMYYERAWCCVEAMMIAQLVNSSGSVLHQWYEHMPDDANGWILKKARGVPITMKDKKLTYEHDRPKVTFLERQSRFVGQVSL</sequence>
<keyword evidence="2" id="KW-1185">Reference proteome</keyword>
<dbReference type="InterPro" id="IPR011990">
    <property type="entry name" value="TPR-like_helical_dom_sf"/>
</dbReference>
<reference evidence="1" key="1">
    <citation type="journal article" date="2023" name="Mol. Phylogenet. Evol.">
        <title>Genome-scale phylogeny and comparative genomics of the fungal order Sordariales.</title>
        <authorList>
            <person name="Hensen N."/>
            <person name="Bonometti L."/>
            <person name="Westerberg I."/>
            <person name="Brannstrom I.O."/>
            <person name="Guillou S."/>
            <person name="Cros-Aarteil S."/>
            <person name="Calhoun S."/>
            <person name="Haridas S."/>
            <person name="Kuo A."/>
            <person name="Mondo S."/>
            <person name="Pangilinan J."/>
            <person name="Riley R."/>
            <person name="LaButti K."/>
            <person name="Andreopoulos B."/>
            <person name="Lipzen A."/>
            <person name="Chen C."/>
            <person name="Yan M."/>
            <person name="Daum C."/>
            <person name="Ng V."/>
            <person name="Clum A."/>
            <person name="Steindorff A."/>
            <person name="Ohm R.A."/>
            <person name="Martin F."/>
            <person name="Silar P."/>
            <person name="Natvig D.O."/>
            <person name="Lalanne C."/>
            <person name="Gautier V."/>
            <person name="Ament-Velasquez S.L."/>
            <person name="Kruys A."/>
            <person name="Hutchinson M.I."/>
            <person name="Powell A.J."/>
            <person name="Barry K."/>
            <person name="Miller A.N."/>
            <person name="Grigoriev I.V."/>
            <person name="Debuchy R."/>
            <person name="Gladieux P."/>
            <person name="Hiltunen Thoren M."/>
            <person name="Johannesson H."/>
        </authorList>
    </citation>
    <scope>NUCLEOTIDE SEQUENCE</scope>
    <source>
        <strain evidence="1">CBS 118394</strain>
    </source>
</reference>
<dbReference type="SUPFAM" id="SSF48452">
    <property type="entry name" value="TPR-like"/>
    <property type="match status" value="1"/>
</dbReference>
<evidence type="ECO:0000313" key="2">
    <source>
        <dbReference type="Proteomes" id="UP001283341"/>
    </source>
</evidence>
<comment type="caution">
    <text evidence="1">The sequence shown here is derived from an EMBL/GenBank/DDBJ whole genome shotgun (WGS) entry which is preliminary data.</text>
</comment>
<reference evidence="1" key="2">
    <citation type="submission" date="2023-06" db="EMBL/GenBank/DDBJ databases">
        <authorList>
            <consortium name="Lawrence Berkeley National Laboratory"/>
            <person name="Haridas S."/>
            <person name="Hensen N."/>
            <person name="Bonometti L."/>
            <person name="Westerberg I."/>
            <person name="Brannstrom I.O."/>
            <person name="Guillou S."/>
            <person name="Cros-Aarteil S."/>
            <person name="Calhoun S."/>
            <person name="Kuo A."/>
            <person name="Mondo S."/>
            <person name="Pangilinan J."/>
            <person name="Riley R."/>
            <person name="Labutti K."/>
            <person name="Andreopoulos B."/>
            <person name="Lipzen A."/>
            <person name="Chen C."/>
            <person name="Yanf M."/>
            <person name="Daum C."/>
            <person name="Ng V."/>
            <person name="Clum A."/>
            <person name="Steindorff A."/>
            <person name="Ohm R."/>
            <person name="Martin F."/>
            <person name="Silar P."/>
            <person name="Natvig D."/>
            <person name="Lalanne C."/>
            <person name="Gautier V."/>
            <person name="Ament-Velasquez S.L."/>
            <person name="Kruys A."/>
            <person name="Hutchinson M.I."/>
            <person name="Powell A.J."/>
            <person name="Barry K."/>
            <person name="Miller A.N."/>
            <person name="Grigoriev I.V."/>
            <person name="Debuchy R."/>
            <person name="Gladieux P."/>
            <person name="Thoren M.H."/>
            <person name="Johannesson H."/>
        </authorList>
    </citation>
    <scope>NUCLEOTIDE SEQUENCE</scope>
    <source>
        <strain evidence="1">CBS 118394</strain>
    </source>
</reference>
<gene>
    <name evidence="1" type="ORF">B0H66DRAFT_483822</name>
</gene>
<protein>
    <submittedName>
        <fullName evidence="1">Uncharacterized protein</fullName>
    </submittedName>
</protein>
<accession>A0AAE0HX01</accession>
<organism evidence="1 2">
    <name type="scientific">Apodospora peruviana</name>
    <dbReference type="NCBI Taxonomy" id="516989"/>
    <lineage>
        <taxon>Eukaryota</taxon>
        <taxon>Fungi</taxon>
        <taxon>Dikarya</taxon>
        <taxon>Ascomycota</taxon>
        <taxon>Pezizomycotina</taxon>
        <taxon>Sordariomycetes</taxon>
        <taxon>Sordariomycetidae</taxon>
        <taxon>Sordariales</taxon>
        <taxon>Lasiosphaeriaceae</taxon>
        <taxon>Apodospora</taxon>
    </lineage>
</organism>
<dbReference type="AlphaFoldDB" id="A0AAE0HX01"/>
<name>A0AAE0HX01_9PEZI</name>
<dbReference type="Proteomes" id="UP001283341">
    <property type="component" value="Unassembled WGS sequence"/>
</dbReference>
<dbReference type="EMBL" id="JAUEDM010000007">
    <property type="protein sequence ID" value="KAK3314409.1"/>
    <property type="molecule type" value="Genomic_DNA"/>
</dbReference>